<gene>
    <name evidence="2" type="ORF">SK128_022872</name>
</gene>
<dbReference type="AlphaFoldDB" id="A0AAN9A3X4"/>
<protein>
    <submittedName>
        <fullName evidence="2">Uncharacterized protein</fullName>
    </submittedName>
</protein>
<keyword evidence="1" id="KW-1133">Transmembrane helix</keyword>
<keyword evidence="1" id="KW-0812">Transmembrane</keyword>
<evidence type="ECO:0000256" key="1">
    <source>
        <dbReference type="SAM" id="Phobius"/>
    </source>
</evidence>
<reference evidence="2 3" key="1">
    <citation type="submission" date="2023-11" db="EMBL/GenBank/DDBJ databases">
        <title>Halocaridina rubra genome assembly.</title>
        <authorList>
            <person name="Smith C."/>
        </authorList>
    </citation>
    <scope>NUCLEOTIDE SEQUENCE [LARGE SCALE GENOMIC DNA]</scope>
    <source>
        <strain evidence="2">EP-1</strain>
        <tissue evidence="2">Whole</tissue>
    </source>
</reference>
<feature type="non-terminal residue" evidence="2">
    <location>
        <position position="113"/>
    </location>
</feature>
<accession>A0AAN9A3X4</accession>
<name>A0AAN9A3X4_HALRR</name>
<keyword evidence="1" id="KW-0472">Membrane</keyword>
<comment type="caution">
    <text evidence="2">The sequence shown here is derived from an EMBL/GenBank/DDBJ whole genome shotgun (WGS) entry which is preliminary data.</text>
</comment>
<dbReference type="EMBL" id="JAXCGZ010017187">
    <property type="protein sequence ID" value="KAK7068587.1"/>
    <property type="molecule type" value="Genomic_DNA"/>
</dbReference>
<keyword evidence="3" id="KW-1185">Reference proteome</keyword>
<dbReference type="Proteomes" id="UP001381693">
    <property type="component" value="Unassembled WGS sequence"/>
</dbReference>
<feature type="transmembrane region" description="Helical" evidence="1">
    <location>
        <begin position="32"/>
        <end position="57"/>
    </location>
</feature>
<sequence length="113" mass="12979">MPTNTPNILVYSLRICYYHFPSLKTSYLRFPLLPFFLVFGPWWKIAGPVVAVTCVCLTCNLRLRGRAGIATVTRSLEGVARQSLEEVALPSYLYPGRKFQITAPWWMWMSDMS</sequence>
<organism evidence="2 3">
    <name type="scientific">Halocaridina rubra</name>
    <name type="common">Hawaiian red shrimp</name>
    <dbReference type="NCBI Taxonomy" id="373956"/>
    <lineage>
        <taxon>Eukaryota</taxon>
        <taxon>Metazoa</taxon>
        <taxon>Ecdysozoa</taxon>
        <taxon>Arthropoda</taxon>
        <taxon>Crustacea</taxon>
        <taxon>Multicrustacea</taxon>
        <taxon>Malacostraca</taxon>
        <taxon>Eumalacostraca</taxon>
        <taxon>Eucarida</taxon>
        <taxon>Decapoda</taxon>
        <taxon>Pleocyemata</taxon>
        <taxon>Caridea</taxon>
        <taxon>Atyoidea</taxon>
        <taxon>Atyidae</taxon>
        <taxon>Halocaridina</taxon>
    </lineage>
</organism>
<evidence type="ECO:0000313" key="3">
    <source>
        <dbReference type="Proteomes" id="UP001381693"/>
    </source>
</evidence>
<proteinExistence type="predicted"/>
<evidence type="ECO:0000313" key="2">
    <source>
        <dbReference type="EMBL" id="KAK7068587.1"/>
    </source>
</evidence>